<keyword evidence="2" id="KW-0732">Signal</keyword>
<sequence>MDVGSLRSRVLLGTRVYAGPVLACLVCASGLAACASSTDSTAQSTVPAYTAAPPSTSPADIDTGPPGPADGSGAPASTASTDSLSSPSDNYTVTSVPGGLTPEQEQVLIAYASYDQRAWRSYRSLSQDDAASVGEYASGQALISFNTIFADRAAQQVRVQGSGAVSFASVEMTGDSQAVVTVCVDTTGASLVDATGALAGEDIQHRYSSQSMLHRSGQKWMVVSDENTGVDDC</sequence>
<dbReference type="Proteomes" id="UP000824496">
    <property type="component" value="Chromosome"/>
</dbReference>
<gene>
    <name evidence="3" type="ORF">MANAM107_18370</name>
</gene>
<feature type="signal peptide" evidence="2">
    <location>
        <begin position="1"/>
        <end position="23"/>
    </location>
</feature>
<evidence type="ECO:0000313" key="3">
    <source>
        <dbReference type="EMBL" id="BDA65003.1"/>
    </source>
</evidence>
<evidence type="ECO:0000313" key="4">
    <source>
        <dbReference type="Proteomes" id="UP000824496"/>
    </source>
</evidence>
<dbReference type="RefSeq" id="WP_223907634.1">
    <property type="nucleotide sequence ID" value="NZ_AP025017.1"/>
</dbReference>
<feature type="compositionally biased region" description="Low complexity" evidence="1">
    <location>
        <begin position="46"/>
        <end position="89"/>
    </location>
</feature>
<feature type="region of interest" description="Disordered" evidence="1">
    <location>
        <begin position="46"/>
        <end position="99"/>
    </location>
</feature>
<feature type="chain" id="PRO_5045115574" description="Lipoprotein" evidence="2">
    <location>
        <begin position="24"/>
        <end position="233"/>
    </location>
</feature>
<organism evidence="3 4">
    <name type="scientific">Actinomyces capricornis</name>
    <dbReference type="NCBI Taxonomy" id="2755559"/>
    <lineage>
        <taxon>Bacteria</taxon>
        <taxon>Bacillati</taxon>
        <taxon>Actinomycetota</taxon>
        <taxon>Actinomycetes</taxon>
        <taxon>Actinomycetales</taxon>
        <taxon>Actinomycetaceae</taxon>
        <taxon>Actinomyces</taxon>
    </lineage>
</organism>
<evidence type="ECO:0000256" key="1">
    <source>
        <dbReference type="SAM" id="MobiDB-lite"/>
    </source>
</evidence>
<protein>
    <recommendedName>
        <fullName evidence="5">Lipoprotein</fullName>
    </recommendedName>
</protein>
<accession>A0ABN6K615</accession>
<name>A0ABN6K615_9ACTO</name>
<dbReference type="PROSITE" id="PS51257">
    <property type="entry name" value="PROKAR_LIPOPROTEIN"/>
    <property type="match status" value="1"/>
</dbReference>
<reference evidence="3 4" key="1">
    <citation type="submission" date="2021-08" db="EMBL/GenBank/DDBJ databases">
        <title>Whole genome sequence of novel Actinomyces species strain MAS-1.</title>
        <authorList>
            <person name="Saito M."/>
            <person name="Kuwahara N."/>
            <person name="Takizawa T."/>
            <person name="Gotouda H."/>
            <person name="Ochiai T."/>
        </authorList>
    </citation>
    <scope>NUCLEOTIDE SEQUENCE [LARGE SCALE GENOMIC DNA]</scope>
    <source>
        <strain evidence="3 4">MAS-1</strain>
    </source>
</reference>
<proteinExistence type="predicted"/>
<evidence type="ECO:0000256" key="2">
    <source>
        <dbReference type="SAM" id="SignalP"/>
    </source>
</evidence>
<keyword evidence="4" id="KW-1185">Reference proteome</keyword>
<dbReference type="EMBL" id="AP025017">
    <property type="protein sequence ID" value="BDA65003.1"/>
    <property type="molecule type" value="Genomic_DNA"/>
</dbReference>
<evidence type="ECO:0008006" key="5">
    <source>
        <dbReference type="Google" id="ProtNLM"/>
    </source>
</evidence>